<evidence type="ECO:0000313" key="2">
    <source>
        <dbReference type="Proteomes" id="UP000836841"/>
    </source>
</evidence>
<gene>
    <name evidence="1" type="ORF">TAV2_LOCUS4951</name>
</gene>
<dbReference type="AlphaFoldDB" id="A0AAU9RMX8"/>
<feature type="non-terminal residue" evidence="1">
    <location>
        <position position="154"/>
    </location>
</feature>
<accession>A0AAU9RMX8</accession>
<sequence length="154" mass="18125">FFFFDKDENQIVCEKLNPFQEIIFLFHISRSKKDDQCFFKRNGYQKMTNSASSITVVMVNSSRHDPRINPKSEIWPRVNDEKKRSLEKDNKFSEKFLAMEYSLEGRLGLFRDKLRVLQTEPNQSLAVLFDCGASRTEQIQNFTKSFAVESDTNF</sequence>
<feature type="non-terminal residue" evidence="1">
    <location>
        <position position="1"/>
    </location>
</feature>
<name>A0AAU9RMX8_THLAR</name>
<proteinExistence type="predicted"/>
<dbReference type="EMBL" id="OU466858">
    <property type="protein sequence ID" value="CAH2044514.1"/>
    <property type="molecule type" value="Genomic_DNA"/>
</dbReference>
<protein>
    <submittedName>
        <fullName evidence="1">Uncharacterized protein</fullName>
    </submittedName>
</protein>
<dbReference type="Proteomes" id="UP000836841">
    <property type="component" value="Chromosome 2"/>
</dbReference>
<keyword evidence="2" id="KW-1185">Reference proteome</keyword>
<reference evidence="1 2" key="1">
    <citation type="submission" date="2022-03" db="EMBL/GenBank/DDBJ databases">
        <authorList>
            <person name="Nunn A."/>
            <person name="Chopra R."/>
            <person name="Nunn A."/>
            <person name="Contreras Garrido A."/>
        </authorList>
    </citation>
    <scope>NUCLEOTIDE SEQUENCE [LARGE SCALE GENOMIC DNA]</scope>
</reference>
<evidence type="ECO:0000313" key="1">
    <source>
        <dbReference type="EMBL" id="CAH2044514.1"/>
    </source>
</evidence>
<organism evidence="1 2">
    <name type="scientific">Thlaspi arvense</name>
    <name type="common">Field penny-cress</name>
    <dbReference type="NCBI Taxonomy" id="13288"/>
    <lineage>
        <taxon>Eukaryota</taxon>
        <taxon>Viridiplantae</taxon>
        <taxon>Streptophyta</taxon>
        <taxon>Embryophyta</taxon>
        <taxon>Tracheophyta</taxon>
        <taxon>Spermatophyta</taxon>
        <taxon>Magnoliopsida</taxon>
        <taxon>eudicotyledons</taxon>
        <taxon>Gunneridae</taxon>
        <taxon>Pentapetalae</taxon>
        <taxon>rosids</taxon>
        <taxon>malvids</taxon>
        <taxon>Brassicales</taxon>
        <taxon>Brassicaceae</taxon>
        <taxon>Thlaspideae</taxon>
        <taxon>Thlaspi</taxon>
    </lineage>
</organism>